<feature type="compositionally biased region" description="Polar residues" evidence="1">
    <location>
        <begin position="1"/>
        <end position="10"/>
    </location>
</feature>
<sequence length="88" mass="9607">MPVSSLQPAMSQRGRFETPTTDPNYSFLVRVRGCLSRVSPIDLTNIIRSCQVALRAIRLPFGERPRAAGARRAHARNNSRVCAGGGGR</sequence>
<gene>
    <name evidence="2" type="ORF">EVAR_45644_1</name>
</gene>
<evidence type="ECO:0000256" key="1">
    <source>
        <dbReference type="SAM" id="MobiDB-lite"/>
    </source>
</evidence>
<name>A0A4C1Y740_EUMVA</name>
<proteinExistence type="predicted"/>
<organism evidence="2 3">
    <name type="scientific">Eumeta variegata</name>
    <name type="common">Bagworm moth</name>
    <name type="synonym">Eumeta japonica</name>
    <dbReference type="NCBI Taxonomy" id="151549"/>
    <lineage>
        <taxon>Eukaryota</taxon>
        <taxon>Metazoa</taxon>
        <taxon>Ecdysozoa</taxon>
        <taxon>Arthropoda</taxon>
        <taxon>Hexapoda</taxon>
        <taxon>Insecta</taxon>
        <taxon>Pterygota</taxon>
        <taxon>Neoptera</taxon>
        <taxon>Endopterygota</taxon>
        <taxon>Lepidoptera</taxon>
        <taxon>Glossata</taxon>
        <taxon>Ditrysia</taxon>
        <taxon>Tineoidea</taxon>
        <taxon>Psychidae</taxon>
        <taxon>Oiketicinae</taxon>
        <taxon>Eumeta</taxon>
    </lineage>
</organism>
<dbReference type="EMBL" id="BGZK01001072">
    <property type="protein sequence ID" value="GBP70377.1"/>
    <property type="molecule type" value="Genomic_DNA"/>
</dbReference>
<evidence type="ECO:0000313" key="2">
    <source>
        <dbReference type="EMBL" id="GBP70377.1"/>
    </source>
</evidence>
<keyword evidence="3" id="KW-1185">Reference proteome</keyword>
<accession>A0A4C1Y740</accession>
<dbReference type="Proteomes" id="UP000299102">
    <property type="component" value="Unassembled WGS sequence"/>
</dbReference>
<protein>
    <submittedName>
        <fullName evidence="2">Uncharacterized protein</fullName>
    </submittedName>
</protein>
<evidence type="ECO:0000313" key="3">
    <source>
        <dbReference type="Proteomes" id="UP000299102"/>
    </source>
</evidence>
<reference evidence="2 3" key="1">
    <citation type="journal article" date="2019" name="Commun. Biol.">
        <title>The bagworm genome reveals a unique fibroin gene that provides high tensile strength.</title>
        <authorList>
            <person name="Kono N."/>
            <person name="Nakamura H."/>
            <person name="Ohtoshi R."/>
            <person name="Tomita M."/>
            <person name="Numata K."/>
            <person name="Arakawa K."/>
        </authorList>
    </citation>
    <scope>NUCLEOTIDE SEQUENCE [LARGE SCALE GENOMIC DNA]</scope>
</reference>
<feature type="region of interest" description="Disordered" evidence="1">
    <location>
        <begin position="1"/>
        <end position="22"/>
    </location>
</feature>
<comment type="caution">
    <text evidence="2">The sequence shown here is derived from an EMBL/GenBank/DDBJ whole genome shotgun (WGS) entry which is preliminary data.</text>
</comment>
<feature type="region of interest" description="Disordered" evidence="1">
    <location>
        <begin position="66"/>
        <end position="88"/>
    </location>
</feature>
<dbReference type="AlphaFoldDB" id="A0A4C1Y740"/>